<feature type="non-terminal residue" evidence="2">
    <location>
        <position position="1"/>
    </location>
</feature>
<dbReference type="Proteomes" id="UP000244855">
    <property type="component" value="Unassembled WGS sequence"/>
</dbReference>
<feature type="chain" id="PRO_5015854318" evidence="1">
    <location>
        <begin position="23"/>
        <end position="346"/>
    </location>
</feature>
<keyword evidence="3" id="KW-1185">Reference proteome</keyword>
<evidence type="ECO:0000256" key="1">
    <source>
        <dbReference type="SAM" id="SignalP"/>
    </source>
</evidence>
<evidence type="ECO:0000313" key="2">
    <source>
        <dbReference type="EMBL" id="PVH90687.1"/>
    </source>
</evidence>
<evidence type="ECO:0000313" key="3">
    <source>
        <dbReference type="Proteomes" id="UP000244855"/>
    </source>
</evidence>
<dbReference type="AlphaFoldDB" id="A0A2V1CY68"/>
<dbReference type="EMBL" id="KZ806152">
    <property type="protein sequence ID" value="PVH90687.1"/>
    <property type="molecule type" value="Genomic_DNA"/>
</dbReference>
<protein>
    <submittedName>
        <fullName evidence="2">Uncharacterized protein</fullName>
    </submittedName>
</protein>
<accession>A0A2V1CY68</accession>
<keyword evidence="1" id="KW-0732">Signal</keyword>
<dbReference type="OrthoDB" id="3770257at2759"/>
<feature type="signal peptide" evidence="1">
    <location>
        <begin position="1"/>
        <end position="22"/>
    </location>
</feature>
<sequence length="346" mass="38450">LVRSLATLSLFFFLLHTHTNFSTTLLPLLPFLTSHTPTALAAPSVDISACLTLPPASSPLAASTMPPNAAYYNSIFALCDGVTTTLASQPYRPSGSVLRARRRTLFGAQLPTSPAGNPFVDLYSQDGTRITFRSTADLRRVAGNPVGLHLDFPGEISYPQTVELTVPWLIGAPGQQRDYHFAFALLTQLMSTPSTSSLHPGPNELRACAFTRLCRRQTPEYDTAFAADRAIREICTTPIFQSPKVFMIPVKQEQQLVDGRVLQAWFPWQVCTNCLAGRAKGRCSHFFQALQVQQPMRTFVLRPGEQSEFDVYAWFTDNRNGFLAKDLGFYDLWMCRDGVERTMADV</sequence>
<organism evidence="2 3">
    <name type="scientific">Periconia macrospinosa</name>
    <dbReference type="NCBI Taxonomy" id="97972"/>
    <lineage>
        <taxon>Eukaryota</taxon>
        <taxon>Fungi</taxon>
        <taxon>Dikarya</taxon>
        <taxon>Ascomycota</taxon>
        <taxon>Pezizomycotina</taxon>
        <taxon>Dothideomycetes</taxon>
        <taxon>Pleosporomycetidae</taxon>
        <taxon>Pleosporales</taxon>
        <taxon>Massarineae</taxon>
        <taxon>Periconiaceae</taxon>
        <taxon>Periconia</taxon>
    </lineage>
</organism>
<name>A0A2V1CY68_9PLEO</name>
<proteinExistence type="predicted"/>
<reference evidence="2 3" key="1">
    <citation type="journal article" date="2018" name="Sci. Rep.">
        <title>Comparative genomics provides insights into the lifestyle and reveals functional heterogeneity of dark septate endophytic fungi.</title>
        <authorList>
            <person name="Knapp D.G."/>
            <person name="Nemeth J.B."/>
            <person name="Barry K."/>
            <person name="Hainaut M."/>
            <person name="Henrissat B."/>
            <person name="Johnson J."/>
            <person name="Kuo A."/>
            <person name="Lim J.H.P."/>
            <person name="Lipzen A."/>
            <person name="Nolan M."/>
            <person name="Ohm R.A."/>
            <person name="Tamas L."/>
            <person name="Grigoriev I.V."/>
            <person name="Spatafora J.W."/>
            <person name="Nagy L.G."/>
            <person name="Kovacs G.M."/>
        </authorList>
    </citation>
    <scope>NUCLEOTIDE SEQUENCE [LARGE SCALE GENOMIC DNA]</scope>
    <source>
        <strain evidence="2 3">DSE2036</strain>
    </source>
</reference>
<gene>
    <name evidence="2" type="ORF">DM02DRAFT_710307</name>
</gene>